<accession>A0A2S7VJA8</accession>
<comment type="caution">
    <text evidence="2">The sequence shown here is derived from an EMBL/GenBank/DDBJ whole genome shotgun (WGS) entry which is preliminary data.</text>
</comment>
<gene>
    <name evidence="2" type="ORF">BTO08_16365</name>
</gene>
<organism evidence="2 3">
    <name type="scientific">Photobacterium angustum</name>
    <dbReference type="NCBI Taxonomy" id="661"/>
    <lineage>
        <taxon>Bacteria</taxon>
        <taxon>Pseudomonadati</taxon>
        <taxon>Pseudomonadota</taxon>
        <taxon>Gammaproteobacteria</taxon>
        <taxon>Vibrionales</taxon>
        <taxon>Vibrionaceae</taxon>
        <taxon>Photobacterium</taxon>
    </lineage>
</organism>
<dbReference type="Proteomes" id="UP000238730">
    <property type="component" value="Unassembled WGS sequence"/>
</dbReference>
<reference evidence="2 3" key="1">
    <citation type="submission" date="2016-12" db="EMBL/GenBank/DDBJ databases">
        <title>Diversity of luminous bacteria.</title>
        <authorList>
            <person name="Yoshizawa S."/>
            <person name="Kogure K."/>
        </authorList>
    </citation>
    <scope>NUCLEOTIDE SEQUENCE [LARGE SCALE GENOMIC DNA]</scope>
    <source>
        <strain evidence="2 3">LC1-200</strain>
    </source>
</reference>
<sequence>MKKLLLAIFPFLLFSAPSFAYTKYTVLNSTSGTVDSLVFSQMTSLCGTHYLDNLTPLSLTSDTNSRGACLLTDIKGTLHIDGEDIPLEYHSSGTSYGQFVIVSKCVDHKMAAKIVYADILGNYSDADTPHYG</sequence>
<keyword evidence="1" id="KW-0732">Signal</keyword>
<dbReference type="OrthoDB" id="5880027at2"/>
<evidence type="ECO:0000313" key="2">
    <source>
        <dbReference type="EMBL" id="PQJ61842.1"/>
    </source>
</evidence>
<dbReference type="AlphaFoldDB" id="A0A2S7VJA8"/>
<proteinExistence type="predicted"/>
<feature type="signal peptide" evidence="1">
    <location>
        <begin position="1"/>
        <end position="20"/>
    </location>
</feature>
<feature type="chain" id="PRO_5015567988" evidence="1">
    <location>
        <begin position="21"/>
        <end position="132"/>
    </location>
</feature>
<evidence type="ECO:0000313" key="3">
    <source>
        <dbReference type="Proteomes" id="UP000238730"/>
    </source>
</evidence>
<protein>
    <submittedName>
        <fullName evidence="2">Uncharacterized protein</fullName>
    </submittedName>
</protein>
<evidence type="ECO:0000256" key="1">
    <source>
        <dbReference type="SAM" id="SignalP"/>
    </source>
</evidence>
<dbReference type="EMBL" id="MSCJ01000003">
    <property type="protein sequence ID" value="PQJ61842.1"/>
    <property type="molecule type" value="Genomic_DNA"/>
</dbReference>
<name>A0A2S7VJA8_PHOAN</name>
<dbReference type="RefSeq" id="WP_105061698.1">
    <property type="nucleotide sequence ID" value="NZ_MSCJ01000003.1"/>
</dbReference>